<name>A0ABU7DR45_9TELE</name>
<reference evidence="1 2" key="1">
    <citation type="submission" date="2021-06" db="EMBL/GenBank/DDBJ databases">
        <authorList>
            <person name="Palmer J.M."/>
        </authorList>
    </citation>
    <scope>NUCLEOTIDE SEQUENCE [LARGE SCALE GENOMIC DNA]</scope>
    <source>
        <strain evidence="1 2">CL_MEX2019</strain>
        <tissue evidence="1">Muscle</tissue>
    </source>
</reference>
<keyword evidence="2" id="KW-1185">Reference proteome</keyword>
<gene>
    <name evidence="1" type="ORF">CHARACLAT_007527</name>
</gene>
<comment type="caution">
    <text evidence="1">The sequence shown here is derived from an EMBL/GenBank/DDBJ whole genome shotgun (WGS) entry which is preliminary data.</text>
</comment>
<evidence type="ECO:0000313" key="2">
    <source>
        <dbReference type="Proteomes" id="UP001352852"/>
    </source>
</evidence>
<accession>A0ABU7DR45</accession>
<proteinExistence type="predicted"/>
<dbReference type="Proteomes" id="UP001352852">
    <property type="component" value="Unassembled WGS sequence"/>
</dbReference>
<organism evidence="1 2">
    <name type="scientific">Characodon lateralis</name>
    <dbReference type="NCBI Taxonomy" id="208331"/>
    <lineage>
        <taxon>Eukaryota</taxon>
        <taxon>Metazoa</taxon>
        <taxon>Chordata</taxon>
        <taxon>Craniata</taxon>
        <taxon>Vertebrata</taxon>
        <taxon>Euteleostomi</taxon>
        <taxon>Actinopterygii</taxon>
        <taxon>Neopterygii</taxon>
        <taxon>Teleostei</taxon>
        <taxon>Neoteleostei</taxon>
        <taxon>Acanthomorphata</taxon>
        <taxon>Ovalentaria</taxon>
        <taxon>Atherinomorphae</taxon>
        <taxon>Cyprinodontiformes</taxon>
        <taxon>Goodeidae</taxon>
        <taxon>Characodon</taxon>
    </lineage>
</organism>
<evidence type="ECO:0000313" key="1">
    <source>
        <dbReference type="EMBL" id="MED6276895.1"/>
    </source>
</evidence>
<dbReference type="EMBL" id="JAHUTJ010033207">
    <property type="protein sequence ID" value="MED6276895.1"/>
    <property type="molecule type" value="Genomic_DNA"/>
</dbReference>
<protein>
    <submittedName>
        <fullName evidence="1">Uncharacterized protein</fullName>
    </submittedName>
</protein>
<sequence length="100" mass="11160">MLVGFKGMNYLLYSLLACAESILGMKEFPFSCWRNIWLKRLKSLKCMANKQRSEIAMLECLDHSPVLDLLCPAKPSLVPECLNTKNITVAAHVLDICAGS</sequence>
<dbReference type="PROSITE" id="PS51257">
    <property type="entry name" value="PROKAR_LIPOPROTEIN"/>
    <property type="match status" value="1"/>
</dbReference>